<protein>
    <submittedName>
        <fullName evidence="1">SpoIIAA-like</fullName>
    </submittedName>
</protein>
<evidence type="ECO:0000313" key="2">
    <source>
        <dbReference type="Proteomes" id="UP000199628"/>
    </source>
</evidence>
<keyword evidence="2" id="KW-1185">Reference proteome</keyword>
<proteinExistence type="predicted"/>
<dbReference type="InterPro" id="IPR038396">
    <property type="entry name" value="SpoIIAA-like_sf"/>
</dbReference>
<dbReference type="AlphaFoldDB" id="A0A1G6I790"/>
<dbReference type="OrthoDB" id="555504at2"/>
<dbReference type="SUPFAM" id="SSF52091">
    <property type="entry name" value="SpoIIaa-like"/>
    <property type="match status" value="1"/>
</dbReference>
<dbReference type="Pfam" id="PF11964">
    <property type="entry name" value="SpoIIAA-like"/>
    <property type="match status" value="1"/>
</dbReference>
<name>A0A1G6I790_9RHOB</name>
<reference evidence="2" key="1">
    <citation type="submission" date="2016-10" db="EMBL/GenBank/DDBJ databases">
        <authorList>
            <person name="Varghese N."/>
            <person name="Submissions S."/>
        </authorList>
    </citation>
    <scope>NUCLEOTIDE SEQUENCE [LARGE SCALE GENOMIC DNA]</scope>
    <source>
        <strain evidence="2">CGMCC 1.9108</strain>
    </source>
</reference>
<dbReference type="InterPro" id="IPR036513">
    <property type="entry name" value="STAS_dom_sf"/>
</dbReference>
<dbReference type="Gene3D" id="3.40.50.10600">
    <property type="entry name" value="SpoIIaa-like domains"/>
    <property type="match status" value="1"/>
</dbReference>
<dbReference type="InterPro" id="IPR021866">
    <property type="entry name" value="SpoIIAA-like"/>
</dbReference>
<evidence type="ECO:0000313" key="1">
    <source>
        <dbReference type="EMBL" id="SDC02298.1"/>
    </source>
</evidence>
<dbReference type="EMBL" id="FMZV01000001">
    <property type="protein sequence ID" value="SDC02298.1"/>
    <property type="molecule type" value="Genomic_DNA"/>
</dbReference>
<dbReference type="STRING" id="639004.SAMN04488239_10144"/>
<dbReference type="Proteomes" id="UP000199628">
    <property type="component" value="Unassembled WGS sequence"/>
</dbReference>
<gene>
    <name evidence="1" type="ORF">SAMN04488239_10144</name>
</gene>
<accession>A0A1G6I790</accession>
<organism evidence="1 2">
    <name type="scientific">Ruegeria marina</name>
    <dbReference type="NCBI Taxonomy" id="639004"/>
    <lineage>
        <taxon>Bacteria</taxon>
        <taxon>Pseudomonadati</taxon>
        <taxon>Pseudomonadota</taxon>
        <taxon>Alphaproteobacteria</taxon>
        <taxon>Rhodobacterales</taxon>
        <taxon>Roseobacteraceae</taxon>
        <taxon>Ruegeria</taxon>
    </lineage>
</organism>
<sequence length="128" mass="14742">MIRIEHNRERDLIILRTSGTLTTQDYIDAIPELEHVFEATKGPLRVLIHLEDFRGWEIGALWHELELDLEYRGDCGRIAVLGETHLKKWGSTLAAPFAKAEMKFFPIEREADAEAWLAETPDENDAKK</sequence>
<dbReference type="RefSeq" id="WP_093026709.1">
    <property type="nucleotide sequence ID" value="NZ_FMZV01000001.1"/>
</dbReference>